<name>A0A1G9SEZ2_9SPHI</name>
<evidence type="ECO:0000313" key="3">
    <source>
        <dbReference type="Proteomes" id="UP000183200"/>
    </source>
</evidence>
<protein>
    <submittedName>
        <fullName evidence="2">Methyltransferase domain-containing protein</fullName>
    </submittedName>
</protein>
<dbReference type="GO" id="GO:0008168">
    <property type="term" value="F:methyltransferase activity"/>
    <property type="evidence" value="ECO:0007669"/>
    <property type="project" value="UniProtKB-KW"/>
</dbReference>
<dbReference type="AlphaFoldDB" id="A0A1G9SEZ2"/>
<dbReference type="PANTHER" id="PTHR12843">
    <property type="entry name" value="PROTEIN-LYSINE N-METHYLTRANSFERASE METTL10"/>
    <property type="match status" value="1"/>
</dbReference>
<dbReference type="SUPFAM" id="SSF53335">
    <property type="entry name" value="S-adenosyl-L-methionine-dependent methyltransferases"/>
    <property type="match status" value="1"/>
</dbReference>
<evidence type="ECO:0000259" key="1">
    <source>
        <dbReference type="Pfam" id="PF13649"/>
    </source>
</evidence>
<dbReference type="Pfam" id="PF13649">
    <property type="entry name" value="Methyltransf_25"/>
    <property type="match status" value="1"/>
</dbReference>
<dbReference type="EMBL" id="FNGY01000003">
    <property type="protein sequence ID" value="SDM34056.1"/>
    <property type="molecule type" value="Genomic_DNA"/>
</dbReference>
<dbReference type="CDD" id="cd02440">
    <property type="entry name" value="AdoMet_MTases"/>
    <property type="match status" value="1"/>
</dbReference>
<dbReference type="InterPro" id="IPR041698">
    <property type="entry name" value="Methyltransf_25"/>
</dbReference>
<accession>A0A1G9SEZ2</accession>
<proteinExistence type="predicted"/>
<evidence type="ECO:0000313" key="2">
    <source>
        <dbReference type="EMBL" id="SDM34056.1"/>
    </source>
</evidence>
<keyword evidence="2" id="KW-0489">Methyltransferase</keyword>
<dbReference type="PANTHER" id="PTHR12843:SF5">
    <property type="entry name" value="EEF1A LYSINE METHYLTRANSFERASE 2"/>
    <property type="match status" value="1"/>
</dbReference>
<keyword evidence="2" id="KW-0808">Transferase</keyword>
<keyword evidence="3" id="KW-1185">Reference proteome</keyword>
<dbReference type="Proteomes" id="UP000183200">
    <property type="component" value="Unassembled WGS sequence"/>
</dbReference>
<dbReference type="OrthoDB" id="9788660at2"/>
<dbReference type="GO" id="GO:0032259">
    <property type="term" value="P:methylation"/>
    <property type="evidence" value="ECO:0007669"/>
    <property type="project" value="UniProtKB-KW"/>
</dbReference>
<sequence>MSENKKHWENVYTDKQPQEVSWTQEVPQTSLDFIRDFNLAKTANIIDIGGGDSKLVDFLLDDGYQNITVLDISEQALLRAQSRLGERAKLVTWIASDILNFSPDTQYDLWHDRATLHFLTAADQVKQYTGIAASSVTGFLTIGTFSHDGPKQCSGLEIKQYNEEELQQQLLKGFTKIRCITEDHTTPFETKQNFLFCSFKATAN</sequence>
<organism evidence="2 3">
    <name type="scientific">Pedobacter steynii</name>
    <dbReference type="NCBI Taxonomy" id="430522"/>
    <lineage>
        <taxon>Bacteria</taxon>
        <taxon>Pseudomonadati</taxon>
        <taxon>Bacteroidota</taxon>
        <taxon>Sphingobacteriia</taxon>
        <taxon>Sphingobacteriales</taxon>
        <taxon>Sphingobacteriaceae</taxon>
        <taxon>Pedobacter</taxon>
    </lineage>
</organism>
<dbReference type="InterPro" id="IPR029063">
    <property type="entry name" value="SAM-dependent_MTases_sf"/>
</dbReference>
<reference evidence="3" key="1">
    <citation type="submission" date="2016-10" db="EMBL/GenBank/DDBJ databases">
        <authorList>
            <person name="Varghese N."/>
            <person name="Submissions S."/>
        </authorList>
    </citation>
    <scope>NUCLEOTIDE SEQUENCE [LARGE SCALE GENOMIC DNA]</scope>
    <source>
        <strain evidence="3">DSM 19110</strain>
    </source>
</reference>
<feature type="domain" description="Methyltransferase" evidence="1">
    <location>
        <begin position="45"/>
        <end position="127"/>
    </location>
</feature>
<gene>
    <name evidence="2" type="ORF">SAMN05421820_103577</name>
</gene>
<dbReference type="Gene3D" id="3.40.50.150">
    <property type="entry name" value="Vaccinia Virus protein VP39"/>
    <property type="match status" value="1"/>
</dbReference>
<dbReference type="RefSeq" id="WP_074606424.1">
    <property type="nucleotide sequence ID" value="NZ_FNGY01000003.1"/>
</dbReference>